<evidence type="ECO:0000256" key="4">
    <source>
        <dbReference type="SAM" id="Phobius"/>
    </source>
</evidence>
<gene>
    <name evidence="7" type="primary">LOC104778759</name>
</gene>
<dbReference type="PROSITE" id="PS51450">
    <property type="entry name" value="LRR"/>
    <property type="match status" value="1"/>
</dbReference>
<evidence type="ECO:0000259" key="5">
    <source>
        <dbReference type="PROSITE" id="PS50104"/>
    </source>
</evidence>
<dbReference type="PRINTS" id="PR00364">
    <property type="entry name" value="DISEASERSIST"/>
</dbReference>
<dbReference type="InterPro" id="IPR044974">
    <property type="entry name" value="Disease_R_plants"/>
</dbReference>
<protein>
    <submittedName>
        <fullName evidence="7">TMV resistance protein N-like</fullName>
    </submittedName>
</protein>
<proteinExistence type="predicted"/>
<dbReference type="GeneID" id="104778759"/>
<feature type="transmembrane region" description="Helical" evidence="4">
    <location>
        <begin position="932"/>
        <end position="955"/>
    </location>
</feature>
<sequence>MSSSPAPPGYYDVFISFRGEDTRRTVASYLYKQLVNRGIYTFKDDPRIELGDSIPEKLEEAIKSSRFAVVVISKSYATSKWCLDELHLIMKLRLEEKICVIPIFYDVFPSDVKNLRGTFALTCHRGCKLAQKLPNWRVALRRIGNRKGAESIISCKLFSMLPTATEDIVGMEAHLAQINPLLAMDIHIKNDEARNQPSDNDTNTKEDKLLSNILGEEDLNFQTIEQGASYIHSRLRNLKALVVLDDVDDVKQVNALAKVGWFGPGSRIIITTRDNSLLSSSRVKNVYKVKYLDDDIALQLFQRIAFKGRNPPRDRDYQHLSDRFSRLSQGLPLALETFGFHLHDKSLGVWQDALKMFEESPHESIMTVLKTSYDKLDKVGKTAFLHVACLFNGDPVGRVITLLERGRAGIKALVDMSLIDISADGRIAMHPLLEQTGRQIVHQESENSAAKQRILWQQKDICRVLEDNAGTSKIEAMALDVSEPMSSDFHIKWNMFKPMHNLSYLKIYRHSQAQKALEWNPGSKELKELPDLQEAVCLEELILEGCTSLKQIPKSICSLSKLQKFDVSNCDGLTHLWIKITESLSTVIQDTSSSVRSVYLKNFSTETFVADSQGISLENPSIKGNLKLELKLLKGYAEHLSFTSEKQISRELMKLELESPPYGFSSPDIMRFNSNKKRSFKCISFAGFPWLIELNLINLNIQLIPDDIHHMGVLEKLDLSGNSLKGLPSTMKLLSKLKQLTLCNCRSLDELPDLSQLEILILSDCTNLRTLMKLDQEIRYSLLELWLDNCKNIESLSDELRHLTKLTYLDLSRQDFKTLPTSIMGLTSLVTLCLNYCSNLVSLTGLPRSLKSLKAHGCKSLKASTLPSIIHSVDLTPCPHWKQNSSQITRFPVGRRSKQEEPVCACFKETTKATTGYQVAISILLQHLKPCLWDFAWCVLIACLAILLVSLAILLTTGTNPFRHN</sequence>
<evidence type="ECO:0000256" key="1">
    <source>
        <dbReference type="ARBA" id="ARBA00022614"/>
    </source>
</evidence>
<dbReference type="RefSeq" id="XP_019095335.1">
    <property type="nucleotide sequence ID" value="XM_019239790.1"/>
</dbReference>
<evidence type="ECO:0000313" key="6">
    <source>
        <dbReference type="Proteomes" id="UP000694864"/>
    </source>
</evidence>
<dbReference type="InterPro" id="IPR058192">
    <property type="entry name" value="WHD_ROQ1-like"/>
</dbReference>
<dbReference type="Gene3D" id="1.10.8.430">
    <property type="entry name" value="Helical domain of apoptotic protease-activating factors"/>
    <property type="match status" value="1"/>
</dbReference>
<reference evidence="7" key="2">
    <citation type="submission" date="2025-08" db="UniProtKB">
        <authorList>
            <consortium name="RefSeq"/>
        </authorList>
    </citation>
    <scope>IDENTIFICATION</scope>
    <source>
        <tissue evidence="7">Leaf</tissue>
    </source>
</reference>
<organism evidence="6 7">
    <name type="scientific">Camelina sativa</name>
    <name type="common">False flax</name>
    <name type="synonym">Myagrum sativum</name>
    <dbReference type="NCBI Taxonomy" id="90675"/>
    <lineage>
        <taxon>Eukaryota</taxon>
        <taxon>Viridiplantae</taxon>
        <taxon>Streptophyta</taxon>
        <taxon>Embryophyta</taxon>
        <taxon>Tracheophyta</taxon>
        <taxon>Spermatophyta</taxon>
        <taxon>Magnoliopsida</taxon>
        <taxon>eudicotyledons</taxon>
        <taxon>Gunneridae</taxon>
        <taxon>Pentapetalae</taxon>
        <taxon>rosids</taxon>
        <taxon>malvids</taxon>
        <taxon>Brassicales</taxon>
        <taxon>Brassicaceae</taxon>
        <taxon>Camelineae</taxon>
        <taxon>Camelina</taxon>
    </lineage>
</organism>
<dbReference type="InterPro" id="IPR001611">
    <property type="entry name" value="Leu-rich_rpt"/>
</dbReference>
<evidence type="ECO:0000256" key="3">
    <source>
        <dbReference type="ARBA" id="ARBA00022821"/>
    </source>
</evidence>
<keyword evidence="2" id="KW-0677">Repeat</keyword>
<evidence type="ECO:0000313" key="7">
    <source>
        <dbReference type="RefSeq" id="XP_019095335.1"/>
    </source>
</evidence>
<dbReference type="InterPro" id="IPR027417">
    <property type="entry name" value="P-loop_NTPase"/>
</dbReference>
<dbReference type="InterPro" id="IPR002182">
    <property type="entry name" value="NB-ARC"/>
</dbReference>
<dbReference type="InterPro" id="IPR036390">
    <property type="entry name" value="WH_DNA-bd_sf"/>
</dbReference>
<dbReference type="InterPro" id="IPR032675">
    <property type="entry name" value="LRR_dom_sf"/>
</dbReference>
<keyword evidence="3" id="KW-0611">Plant defense</keyword>
<dbReference type="PROSITE" id="PS50104">
    <property type="entry name" value="TIR"/>
    <property type="match status" value="1"/>
</dbReference>
<dbReference type="Pfam" id="PF01582">
    <property type="entry name" value="TIR"/>
    <property type="match status" value="1"/>
</dbReference>
<dbReference type="SUPFAM" id="SSF46785">
    <property type="entry name" value="Winged helix' DNA-binding domain"/>
    <property type="match status" value="1"/>
</dbReference>
<keyword evidence="4" id="KW-0812">Transmembrane</keyword>
<keyword evidence="4" id="KW-1133">Transmembrane helix</keyword>
<accession>A0ABM1R8J7</accession>
<dbReference type="SUPFAM" id="SSF52540">
    <property type="entry name" value="P-loop containing nucleoside triphosphate hydrolases"/>
    <property type="match status" value="1"/>
</dbReference>
<keyword evidence="1" id="KW-0433">Leucine-rich repeat</keyword>
<reference evidence="6" key="1">
    <citation type="journal article" date="2014" name="Nat. Commun.">
        <title>The emerging biofuel crop Camelina sativa retains a highly undifferentiated hexaploid genome structure.</title>
        <authorList>
            <person name="Kagale S."/>
            <person name="Koh C."/>
            <person name="Nixon J."/>
            <person name="Bollina V."/>
            <person name="Clarke W.E."/>
            <person name="Tuteja R."/>
            <person name="Spillane C."/>
            <person name="Robinson S.J."/>
            <person name="Links M.G."/>
            <person name="Clarke C."/>
            <person name="Higgins E.E."/>
            <person name="Huebert T."/>
            <person name="Sharpe A.G."/>
            <person name="Parkin I.A."/>
        </authorList>
    </citation>
    <scope>NUCLEOTIDE SEQUENCE [LARGE SCALE GENOMIC DNA]</scope>
    <source>
        <strain evidence="6">cv. DH55</strain>
    </source>
</reference>
<keyword evidence="4" id="KW-0472">Membrane</keyword>
<dbReference type="InterPro" id="IPR000157">
    <property type="entry name" value="TIR_dom"/>
</dbReference>
<dbReference type="Gene3D" id="3.40.50.300">
    <property type="entry name" value="P-loop containing nucleotide triphosphate hydrolases"/>
    <property type="match status" value="1"/>
</dbReference>
<dbReference type="Gene3D" id="3.40.50.10140">
    <property type="entry name" value="Toll/interleukin-1 receptor homology (TIR) domain"/>
    <property type="match status" value="1"/>
</dbReference>
<dbReference type="Pfam" id="PF00931">
    <property type="entry name" value="NB-ARC"/>
    <property type="match status" value="1"/>
</dbReference>
<dbReference type="SUPFAM" id="SSF52058">
    <property type="entry name" value="L domain-like"/>
    <property type="match status" value="1"/>
</dbReference>
<feature type="domain" description="TIR" evidence="5">
    <location>
        <begin position="9"/>
        <end position="161"/>
    </location>
</feature>
<dbReference type="Pfam" id="PF23282">
    <property type="entry name" value="WHD_ROQ1"/>
    <property type="match status" value="1"/>
</dbReference>
<dbReference type="InterPro" id="IPR035897">
    <property type="entry name" value="Toll_tir_struct_dom_sf"/>
</dbReference>
<keyword evidence="6" id="KW-1185">Reference proteome</keyword>
<dbReference type="Gene3D" id="3.80.10.10">
    <property type="entry name" value="Ribonuclease Inhibitor"/>
    <property type="match status" value="2"/>
</dbReference>
<evidence type="ECO:0000256" key="2">
    <source>
        <dbReference type="ARBA" id="ARBA00022737"/>
    </source>
</evidence>
<dbReference type="Proteomes" id="UP000694864">
    <property type="component" value="Chromosome 3"/>
</dbReference>
<dbReference type="PANTHER" id="PTHR11017:SF388">
    <property type="entry name" value="TIR DOMAIN-CONTAINING PROTEIN"/>
    <property type="match status" value="1"/>
</dbReference>
<dbReference type="InterPro" id="IPR042197">
    <property type="entry name" value="Apaf_helical"/>
</dbReference>
<dbReference type="PANTHER" id="PTHR11017">
    <property type="entry name" value="LEUCINE-RICH REPEAT-CONTAINING PROTEIN"/>
    <property type="match status" value="1"/>
</dbReference>
<dbReference type="SMART" id="SM00255">
    <property type="entry name" value="TIR"/>
    <property type="match status" value="1"/>
</dbReference>
<name>A0ABM1R8J7_CAMSA</name>
<dbReference type="SUPFAM" id="SSF52200">
    <property type="entry name" value="Toll/Interleukin receptor TIR domain"/>
    <property type="match status" value="1"/>
</dbReference>